<feature type="transmembrane region" description="Helical" evidence="7">
    <location>
        <begin position="286"/>
        <end position="307"/>
    </location>
</feature>
<feature type="region of interest" description="Disordered" evidence="6">
    <location>
        <begin position="1"/>
        <end position="22"/>
    </location>
</feature>
<feature type="transmembrane region" description="Helical" evidence="7">
    <location>
        <begin position="378"/>
        <end position="403"/>
    </location>
</feature>
<dbReference type="InterPro" id="IPR036259">
    <property type="entry name" value="MFS_trans_sf"/>
</dbReference>
<evidence type="ECO:0000313" key="10">
    <source>
        <dbReference type="Proteomes" id="UP001500058"/>
    </source>
</evidence>
<proteinExistence type="predicted"/>
<dbReference type="InterPro" id="IPR020846">
    <property type="entry name" value="MFS_dom"/>
</dbReference>
<feature type="transmembrane region" description="Helical" evidence="7">
    <location>
        <begin position="124"/>
        <end position="146"/>
    </location>
</feature>
<feature type="transmembrane region" description="Helical" evidence="7">
    <location>
        <begin position="484"/>
        <end position="502"/>
    </location>
</feature>
<protein>
    <submittedName>
        <fullName evidence="9">MFS transporter</fullName>
    </submittedName>
</protein>
<keyword evidence="2 7" id="KW-0812">Transmembrane</keyword>
<sequence length="540" mass="52975">MATTDPTAGAAGPASTGVPEAGPAGGHPARWAILAVVCLAELVVVLDNTVLNVAIPSLTSELGATTADVQWMINAYALVQAGLLLGAGSAADRYGRKRMLLAGLVLFGAGSLAAGLAGSSAGLIAARAGMGVGAALLLTTTLAVVMQVFDADERPRAIGIWGAVNALAYAAGPVVGGLVLNHYWWGAVFLINIPVVLVGLVAVAVLVPESRDPRGGRPDLPGTALSVVGTTSVVYAVITGPEHGWTSSGVLVPALFGAAVLAAFARWERRAEHPMLDLELFRSRRFTGAVTGVVLITFGSGGALYLLTQQFQFVRGDSALQAGLNIAPFALTVVLVNFTGTSARLISRLGLPAVIASGMALMAAGLAVVALVGDGGYGGVLCGLVLMGAGCGCANPAIAEAIMGAIPKERAGAGAGVNGTLSELGTGLGVAVLGAVFVSRFGALLPDSVGTSESLPAALAQAPGAAERASVAGAFASGLQTGQLAGAAAVLLGGCVAGLLLGRAVRPVRGGAAGPPASPGAPGAPGAAEAPAVPGSPGER</sequence>
<dbReference type="Pfam" id="PF07690">
    <property type="entry name" value="MFS_1"/>
    <property type="match status" value="1"/>
</dbReference>
<evidence type="ECO:0000256" key="1">
    <source>
        <dbReference type="ARBA" id="ARBA00004651"/>
    </source>
</evidence>
<evidence type="ECO:0000259" key="8">
    <source>
        <dbReference type="PROSITE" id="PS50850"/>
    </source>
</evidence>
<evidence type="ECO:0000313" key="9">
    <source>
        <dbReference type="EMBL" id="GAA2404277.1"/>
    </source>
</evidence>
<feature type="transmembrane region" description="Helical" evidence="7">
    <location>
        <begin position="319"/>
        <end position="338"/>
    </location>
</feature>
<keyword evidence="4 7" id="KW-0472">Membrane</keyword>
<evidence type="ECO:0000256" key="5">
    <source>
        <dbReference type="ARBA" id="ARBA00023251"/>
    </source>
</evidence>
<reference evidence="9 10" key="1">
    <citation type="journal article" date="2019" name="Int. J. Syst. Evol. Microbiol.">
        <title>The Global Catalogue of Microorganisms (GCM) 10K type strain sequencing project: providing services to taxonomists for standard genome sequencing and annotation.</title>
        <authorList>
            <consortium name="The Broad Institute Genomics Platform"/>
            <consortium name="The Broad Institute Genome Sequencing Center for Infectious Disease"/>
            <person name="Wu L."/>
            <person name="Ma J."/>
        </authorList>
    </citation>
    <scope>NUCLEOTIDE SEQUENCE [LARGE SCALE GENOMIC DNA]</scope>
    <source>
        <strain evidence="9 10">JCM 6921</strain>
    </source>
</reference>
<comment type="caution">
    <text evidence="9">The sequence shown here is derived from an EMBL/GenBank/DDBJ whole genome shotgun (WGS) entry which is preliminary data.</text>
</comment>
<gene>
    <name evidence="9" type="ORF">GCM10010420_34670</name>
</gene>
<feature type="compositionally biased region" description="Low complexity" evidence="6">
    <location>
        <begin position="1"/>
        <end position="19"/>
    </location>
</feature>
<feature type="transmembrane region" description="Helical" evidence="7">
    <location>
        <begin position="100"/>
        <end position="118"/>
    </location>
</feature>
<name>A0ABN3II87_9ACTN</name>
<feature type="region of interest" description="Disordered" evidence="6">
    <location>
        <begin position="511"/>
        <end position="540"/>
    </location>
</feature>
<dbReference type="EMBL" id="BAAATJ010000016">
    <property type="protein sequence ID" value="GAA2404277.1"/>
    <property type="molecule type" value="Genomic_DNA"/>
</dbReference>
<dbReference type="SUPFAM" id="SSF103473">
    <property type="entry name" value="MFS general substrate transporter"/>
    <property type="match status" value="1"/>
</dbReference>
<evidence type="ECO:0000256" key="3">
    <source>
        <dbReference type="ARBA" id="ARBA00022989"/>
    </source>
</evidence>
<dbReference type="RefSeq" id="WP_344631957.1">
    <property type="nucleotide sequence ID" value="NZ_BAAATJ010000016.1"/>
</dbReference>
<feature type="transmembrane region" description="Helical" evidence="7">
    <location>
        <begin position="350"/>
        <end position="372"/>
    </location>
</feature>
<dbReference type="CDD" id="cd17321">
    <property type="entry name" value="MFS_MMR_MDR_like"/>
    <property type="match status" value="1"/>
</dbReference>
<evidence type="ECO:0000256" key="6">
    <source>
        <dbReference type="SAM" id="MobiDB-lite"/>
    </source>
</evidence>
<dbReference type="PRINTS" id="PR01036">
    <property type="entry name" value="TCRTETB"/>
</dbReference>
<keyword evidence="3 7" id="KW-1133">Transmembrane helix</keyword>
<comment type="subcellular location">
    <subcellularLocation>
        <location evidence="1">Cell membrane</location>
        <topology evidence="1">Multi-pass membrane protein</topology>
    </subcellularLocation>
</comment>
<evidence type="ECO:0000256" key="2">
    <source>
        <dbReference type="ARBA" id="ARBA00022692"/>
    </source>
</evidence>
<dbReference type="PANTHER" id="PTHR42718">
    <property type="entry name" value="MAJOR FACILITATOR SUPERFAMILY MULTIDRUG TRANSPORTER MFSC"/>
    <property type="match status" value="1"/>
</dbReference>
<feature type="transmembrane region" description="Helical" evidence="7">
    <location>
        <begin position="158"/>
        <end position="178"/>
    </location>
</feature>
<organism evidence="9 10">
    <name type="scientific">Streptomyces glaucosporus</name>
    <dbReference type="NCBI Taxonomy" id="284044"/>
    <lineage>
        <taxon>Bacteria</taxon>
        <taxon>Bacillati</taxon>
        <taxon>Actinomycetota</taxon>
        <taxon>Actinomycetes</taxon>
        <taxon>Kitasatosporales</taxon>
        <taxon>Streptomycetaceae</taxon>
        <taxon>Streptomyces</taxon>
    </lineage>
</organism>
<evidence type="ECO:0000256" key="7">
    <source>
        <dbReference type="SAM" id="Phobius"/>
    </source>
</evidence>
<feature type="domain" description="Major facilitator superfamily (MFS) profile" evidence="8">
    <location>
        <begin position="33"/>
        <end position="506"/>
    </location>
</feature>
<keyword evidence="5" id="KW-0046">Antibiotic resistance</keyword>
<dbReference type="Gene3D" id="1.20.1720.10">
    <property type="entry name" value="Multidrug resistance protein D"/>
    <property type="match status" value="1"/>
</dbReference>
<dbReference type="Proteomes" id="UP001500058">
    <property type="component" value="Unassembled WGS sequence"/>
</dbReference>
<feature type="transmembrane region" description="Helical" evidence="7">
    <location>
        <begin position="184"/>
        <end position="208"/>
    </location>
</feature>
<dbReference type="PROSITE" id="PS50850">
    <property type="entry name" value="MFS"/>
    <property type="match status" value="1"/>
</dbReference>
<dbReference type="Gene3D" id="1.20.1250.20">
    <property type="entry name" value="MFS general substrate transporter like domains"/>
    <property type="match status" value="1"/>
</dbReference>
<feature type="transmembrane region" description="Helical" evidence="7">
    <location>
        <begin position="220"/>
        <end position="238"/>
    </location>
</feature>
<feature type="transmembrane region" description="Helical" evidence="7">
    <location>
        <begin position="424"/>
        <end position="445"/>
    </location>
</feature>
<dbReference type="InterPro" id="IPR011701">
    <property type="entry name" value="MFS"/>
</dbReference>
<keyword evidence="10" id="KW-1185">Reference proteome</keyword>
<feature type="compositionally biased region" description="Low complexity" evidence="6">
    <location>
        <begin position="520"/>
        <end position="540"/>
    </location>
</feature>
<accession>A0ABN3II87</accession>
<dbReference type="PANTHER" id="PTHR42718:SF42">
    <property type="entry name" value="EXPORT PROTEIN"/>
    <property type="match status" value="1"/>
</dbReference>
<feature type="transmembrane region" description="Helical" evidence="7">
    <location>
        <begin position="244"/>
        <end position="265"/>
    </location>
</feature>
<evidence type="ECO:0000256" key="4">
    <source>
        <dbReference type="ARBA" id="ARBA00023136"/>
    </source>
</evidence>